<dbReference type="GO" id="GO:0005163">
    <property type="term" value="F:nerve growth factor receptor binding"/>
    <property type="evidence" value="ECO:0007669"/>
    <property type="project" value="TreeGrafter"/>
</dbReference>
<dbReference type="GO" id="GO:0008083">
    <property type="term" value="F:growth factor activity"/>
    <property type="evidence" value="ECO:0007669"/>
    <property type="project" value="UniProtKB-KW"/>
</dbReference>
<dbReference type="InterPro" id="IPR029034">
    <property type="entry name" value="Cystine-knot_cytokine"/>
</dbReference>
<dbReference type="Pfam" id="PF00243">
    <property type="entry name" value="NGF"/>
    <property type="match status" value="1"/>
</dbReference>
<feature type="region of interest" description="Disordered" evidence="4">
    <location>
        <begin position="181"/>
        <end position="225"/>
    </location>
</feature>
<dbReference type="InterPro" id="IPR020408">
    <property type="entry name" value="Nerve_growth_factor-like"/>
</dbReference>
<evidence type="ECO:0000259" key="6">
    <source>
        <dbReference type="SMART" id="SM00140"/>
    </source>
</evidence>
<dbReference type="GO" id="GO:0030424">
    <property type="term" value="C:axon"/>
    <property type="evidence" value="ECO:0007669"/>
    <property type="project" value="TreeGrafter"/>
</dbReference>
<protein>
    <recommendedName>
        <fullName evidence="2">Neurotrophin-4</fullName>
    </recommendedName>
</protein>
<dbReference type="InterPro" id="IPR019846">
    <property type="entry name" value="Nerve_growth_factor_CS"/>
</dbReference>
<dbReference type="GO" id="GO:0050804">
    <property type="term" value="P:modulation of chemical synaptic transmission"/>
    <property type="evidence" value="ECO:0007669"/>
    <property type="project" value="TreeGrafter"/>
</dbReference>
<evidence type="ECO:0000256" key="2">
    <source>
        <dbReference type="ARBA" id="ARBA00018008"/>
    </source>
</evidence>
<dbReference type="GO" id="GO:0048812">
    <property type="term" value="P:neuron projection morphogenesis"/>
    <property type="evidence" value="ECO:0007669"/>
    <property type="project" value="TreeGrafter"/>
</dbReference>
<dbReference type="GO" id="GO:0007169">
    <property type="term" value="P:cell surface receptor protein tyrosine kinase signaling pathway"/>
    <property type="evidence" value="ECO:0007669"/>
    <property type="project" value="TreeGrafter"/>
</dbReference>
<feature type="domain" description="Nerve growth factor-related" evidence="6">
    <location>
        <begin position="324"/>
        <end position="439"/>
    </location>
</feature>
<evidence type="ECO:0000256" key="1">
    <source>
        <dbReference type="ARBA" id="ARBA00010783"/>
    </source>
</evidence>
<sequence length="457" mass="49685">MHWLPLVTMVIASALPFPHNPVSRIATVTVQTGSDSSSSSSSREQHLHPDARLAAPPVDYNPAGNASQTDYSQHDSQQSLHSSEDLLYGDSSTFKGEAPYGSLSSSGSDDTRTISLDAPATEAALGSQDTSEDRSLTRDSGSVSSSRHDFPISQDFSNSYDLKDTTVTPLEVSTVKMHDVVSPATTLEGQKGPETTAPLKKMRSASRGGRTRTGSAGETAPLEAGLDNFLDGDEMFLYAHPRVLFSPSALPPEDPPLLLMLENDLMKDGGDVEEQEDMDAHIEGHGDRAIERSASPNLTDGSRDSVRAVRRDKRSEGITRQTLETSVCQSESGWITDKRTAIDQKGANVTILQEVQTQAGPIKQYFFETRCSQGERQGGAAAGKSEASSTARRGCLGVDKRHWNSQCKSKQSFVRALTRDDQNRTGWRWIRIDSSCVCVLLSRTNQARHVWSKKGRG</sequence>
<dbReference type="GO" id="GO:0021675">
    <property type="term" value="P:nerve development"/>
    <property type="evidence" value="ECO:0007669"/>
    <property type="project" value="TreeGrafter"/>
</dbReference>
<dbReference type="PROSITE" id="PS50270">
    <property type="entry name" value="NGF_2"/>
    <property type="match status" value="1"/>
</dbReference>
<accession>A0A8C7XZL3</accession>
<name>A0A8C7XZL3_9TELE</name>
<feature type="compositionally biased region" description="Basic and acidic residues" evidence="4">
    <location>
        <begin position="301"/>
        <end position="317"/>
    </location>
</feature>
<feature type="region of interest" description="Disordered" evidence="4">
    <location>
        <begin position="292"/>
        <end position="317"/>
    </location>
</feature>
<evidence type="ECO:0000256" key="5">
    <source>
        <dbReference type="SAM" id="SignalP"/>
    </source>
</evidence>
<dbReference type="Proteomes" id="UP000694383">
    <property type="component" value="Unplaced"/>
</dbReference>
<dbReference type="SUPFAM" id="SSF57501">
    <property type="entry name" value="Cystine-knot cytokines"/>
    <property type="match status" value="1"/>
</dbReference>
<feature type="region of interest" description="Disordered" evidence="4">
    <location>
        <begin position="119"/>
        <end position="158"/>
    </location>
</feature>
<comment type="similarity">
    <text evidence="1">Belongs to the NGF-beta family.</text>
</comment>
<proteinExistence type="inferred from homology"/>
<reference evidence="7" key="2">
    <citation type="submission" date="2025-09" db="UniProtKB">
        <authorList>
            <consortium name="Ensembl"/>
        </authorList>
    </citation>
    <scope>IDENTIFICATION</scope>
</reference>
<dbReference type="PANTHER" id="PTHR11589">
    <property type="entry name" value="NERVE GROWTH FACTOR NGF -RELATED"/>
    <property type="match status" value="1"/>
</dbReference>
<dbReference type="Ensembl" id="ENSOSIT00000020846.1">
    <property type="protein sequence ID" value="ENSOSIP00000019738.1"/>
    <property type="gene ID" value="ENSOSIG00000010599.1"/>
</dbReference>
<keyword evidence="3" id="KW-0339">Growth factor</keyword>
<feature type="chain" id="PRO_5034529491" description="Neurotrophin-4" evidence="5">
    <location>
        <begin position="17"/>
        <end position="457"/>
    </location>
</feature>
<dbReference type="GO" id="GO:0043524">
    <property type="term" value="P:negative regulation of neuron apoptotic process"/>
    <property type="evidence" value="ECO:0007669"/>
    <property type="project" value="TreeGrafter"/>
</dbReference>
<dbReference type="GO" id="GO:0008021">
    <property type="term" value="C:synaptic vesicle"/>
    <property type="evidence" value="ECO:0007669"/>
    <property type="project" value="TreeGrafter"/>
</dbReference>
<dbReference type="GeneTree" id="ENSGT00390000007725"/>
<organism evidence="7 8">
    <name type="scientific">Oryzias sinensis</name>
    <name type="common">Chinese medaka</name>
    <dbReference type="NCBI Taxonomy" id="183150"/>
    <lineage>
        <taxon>Eukaryota</taxon>
        <taxon>Metazoa</taxon>
        <taxon>Chordata</taxon>
        <taxon>Craniata</taxon>
        <taxon>Vertebrata</taxon>
        <taxon>Euteleostomi</taxon>
        <taxon>Actinopterygii</taxon>
        <taxon>Neopterygii</taxon>
        <taxon>Teleostei</taxon>
        <taxon>Neoteleostei</taxon>
        <taxon>Acanthomorphata</taxon>
        <taxon>Ovalentaria</taxon>
        <taxon>Atherinomorphae</taxon>
        <taxon>Beloniformes</taxon>
        <taxon>Adrianichthyidae</taxon>
        <taxon>Oryziinae</taxon>
        <taxon>Oryzias</taxon>
    </lineage>
</organism>
<feature type="region of interest" description="Disordered" evidence="4">
    <location>
        <begin position="30"/>
        <end position="82"/>
    </location>
</feature>
<dbReference type="PROSITE" id="PS00248">
    <property type="entry name" value="NGF_1"/>
    <property type="match status" value="1"/>
</dbReference>
<reference evidence="7" key="1">
    <citation type="submission" date="2025-08" db="UniProtKB">
        <authorList>
            <consortium name="Ensembl"/>
        </authorList>
    </citation>
    <scope>IDENTIFICATION</scope>
</reference>
<evidence type="ECO:0000313" key="8">
    <source>
        <dbReference type="Proteomes" id="UP000694383"/>
    </source>
</evidence>
<dbReference type="InterPro" id="IPR002072">
    <property type="entry name" value="Nerve_growth_factor-rel"/>
</dbReference>
<feature type="signal peptide" evidence="5">
    <location>
        <begin position="1"/>
        <end position="16"/>
    </location>
</feature>
<dbReference type="SMART" id="SM00140">
    <property type="entry name" value="NGF"/>
    <property type="match status" value="1"/>
</dbReference>
<keyword evidence="5" id="KW-0732">Signal</keyword>
<dbReference type="PANTHER" id="PTHR11589:SF8">
    <property type="entry name" value="NEUROTROPHIN-4"/>
    <property type="match status" value="1"/>
</dbReference>
<dbReference type="Gene3D" id="2.10.90.10">
    <property type="entry name" value="Cystine-knot cytokines"/>
    <property type="match status" value="1"/>
</dbReference>
<dbReference type="PRINTS" id="PR00268">
    <property type="entry name" value="NGF"/>
</dbReference>
<dbReference type="GO" id="GO:0038180">
    <property type="term" value="P:nerve growth factor signaling pathway"/>
    <property type="evidence" value="ECO:0007669"/>
    <property type="project" value="TreeGrafter"/>
</dbReference>
<evidence type="ECO:0000256" key="3">
    <source>
        <dbReference type="ARBA" id="ARBA00023030"/>
    </source>
</evidence>
<feature type="compositionally biased region" description="Low complexity" evidence="4">
    <location>
        <begin position="205"/>
        <end position="220"/>
    </location>
</feature>
<dbReference type="GO" id="GO:0005615">
    <property type="term" value="C:extracellular space"/>
    <property type="evidence" value="ECO:0007669"/>
    <property type="project" value="TreeGrafter"/>
</dbReference>
<dbReference type="GO" id="GO:0030425">
    <property type="term" value="C:dendrite"/>
    <property type="evidence" value="ECO:0007669"/>
    <property type="project" value="TreeGrafter"/>
</dbReference>
<evidence type="ECO:0000256" key="4">
    <source>
        <dbReference type="SAM" id="MobiDB-lite"/>
    </source>
</evidence>
<evidence type="ECO:0000313" key="7">
    <source>
        <dbReference type="Ensembl" id="ENSOSIP00000019738.1"/>
    </source>
</evidence>
<keyword evidence="8" id="KW-1185">Reference proteome</keyword>
<dbReference type="AlphaFoldDB" id="A0A8C7XZL3"/>